<proteinExistence type="predicted"/>
<evidence type="ECO:0000313" key="2">
    <source>
        <dbReference type="Proteomes" id="UP000178367"/>
    </source>
</evidence>
<dbReference type="Proteomes" id="UP000178367">
    <property type="component" value="Unassembled WGS sequence"/>
</dbReference>
<protein>
    <submittedName>
        <fullName evidence="1">Uncharacterized protein</fullName>
    </submittedName>
</protein>
<evidence type="ECO:0000313" key="1">
    <source>
        <dbReference type="EMBL" id="OGF25776.1"/>
    </source>
</evidence>
<name>A0A1F5SGU6_9BACT</name>
<gene>
    <name evidence="1" type="ORF">A2227_01075</name>
</gene>
<dbReference type="AlphaFoldDB" id="A0A1F5SGU6"/>
<comment type="caution">
    <text evidence="1">The sequence shown here is derived from an EMBL/GenBank/DDBJ whole genome shotgun (WGS) entry which is preliminary data.</text>
</comment>
<organism evidence="1 2">
    <name type="scientific">Candidatus Falkowbacteria bacterium RIFOXYA2_FULL_47_19</name>
    <dbReference type="NCBI Taxonomy" id="1797994"/>
    <lineage>
        <taxon>Bacteria</taxon>
        <taxon>Candidatus Falkowiibacteriota</taxon>
    </lineage>
</organism>
<dbReference type="EMBL" id="MFGB01000020">
    <property type="protein sequence ID" value="OGF25776.1"/>
    <property type="molecule type" value="Genomic_DNA"/>
</dbReference>
<accession>A0A1F5SGU6</accession>
<sequence>MESGGVLVASPCFASPAGRLVKQRRGGCVSGWQIYSYSATDAAMILRVFLLQRTRYEDFTCGAKVLAALFFQIINDRLLTGFSPLQTD</sequence>
<reference evidence="1 2" key="1">
    <citation type="journal article" date="2016" name="Nat. Commun.">
        <title>Thousands of microbial genomes shed light on interconnected biogeochemical processes in an aquifer system.</title>
        <authorList>
            <person name="Anantharaman K."/>
            <person name="Brown C.T."/>
            <person name="Hug L.A."/>
            <person name="Sharon I."/>
            <person name="Castelle C.J."/>
            <person name="Probst A.J."/>
            <person name="Thomas B.C."/>
            <person name="Singh A."/>
            <person name="Wilkins M.J."/>
            <person name="Karaoz U."/>
            <person name="Brodie E.L."/>
            <person name="Williams K.H."/>
            <person name="Hubbard S.S."/>
            <person name="Banfield J.F."/>
        </authorList>
    </citation>
    <scope>NUCLEOTIDE SEQUENCE [LARGE SCALE GENOMIC DNA]</scope>
</reference>